<dbReference type="CDD" id="cd17574">
    <property type="entry name" value="REC_OmpR"/>
    <property type="match status" value="1"/>
</dbReference>
<dbReference type="EMBL" id="JAGSOJ010000004">
    <property type="protein sequence ID" value="MCM1991588.1"/>
    <property type="molecule type" value="Genomic_DNA"/>
</dbReference>
<evidence type="ECO:0000256" key="5">
    <source>
        <dbReference type="ARBA" id="ARBA00023125"/>
    </source>
</evidence>
<evidence type="ECO:0000256" key="8">
    <source>
        <dbReference type="PROSITE-ProRule" id="PRU00169"/>
    </source>
</evidence>
<dbReference type="PANTHER" id="PTHR48111">
    <property type="entry name" value="REGULATOR OF RPOS"/>
    <property type="match status" value="1"/>
</dbReference>
<reference evidence="12" key="2">
    <citation type="submission" date="2021-04" db="EMBL/GenBank/DDBJ databases">
        <authorList>
            <person name="Dong X."/>
        </authorList>
    </citation>
    <scope>NUCLEOTIDE SEQUENCE</scope>
    <source>
        <strain evidence="12">ZWT</strain>
    </source>
</reference>
<dbReference type="PROSITE" id="PS50110">
    <property type="entry name" value="RESPONSE_REGULATORY"/>
    <property type="match status" value="1"/>
</dbReference>
<keyword evidence="6" id="KW-0804">Transcription</keyword>
<comment type="function">
    <text evidence="7">May play the central regulatory role in sporulation. It may be an element of the effector pathway responsible for the activation of sporulation genes in response to nutritional stress. Spo0A may act in concert with spo0H (a sigma factor) to control the expression of some genes that are critical to the sporulation process.</text>
</comment>
<dbReference type="CDD" id="cd00383">
    <property type="entry name" value="trans_reg_C"/>
    <property type="match status" value="1"/>
</dbReference>
<evidence type="ECO:0000313" key="13">
    <source>
        <dbReference type="Proteomes" id="UP001056429"/>
    </source>
</evidence>
<dbReference type="RefSeq" id="WP_250861166.1">
    <property type="nucleotide sequence ID" value="NZ_JAGSOJ010000004.1"/>
</dbReference>
<dbReference type="GO" id="GO:0000976">
    <property type="term" value="F:transcription cis-regulatory region binding"/>
    <property type="evidence" value="ECO:0007669"/>
    <property type="project" value="TreeGrafter"/>
</dbReference>
<gene>
    <name evidence="12" type="ORF">KDK92_17775</name>
</gene>
<dbReference type="FunFam" id="1.10.10.10:FF:000018">
    <property type="entry name" value="DNA-binding response regulator ResD"/>
    <property type="match status" value="1"/>
</dbReference>
<evidence type="ECO:0000256" key="7">
    <source>
        <dbReference type="ARBA" id="ARBA00024867"/>
    </source>
</evidence>
<dbReference type="Pfam" id="PF00486">
    <property type="entry name" value="Trans_reg_C"/>
    <property type="match status" value="1"/>
</dbReference>
<keyword evidence="2 8" id="KW-0597">Phosphoprotein</keyword>
<evidence type="ECO:0000259" key="11">
    <source>
        <dbReference type="PROSITE" id="PS51755"/>
    </source>
</evidence>
<evidence type="ECO:0000256" key="2">
    <source>
        <dbReference type="ARBA" id="ARBA00022553"/>
    </source>
</evidence>
<feature type="domain" description="Response regulatory" evidence="10">
    <location>
        <begin position="4"/>
        <end position="116"/>
    </location>
</feature>
<name>A0A9J6P5S3_9CLOT</name>
<reference evidence="12" key="1">
    <citation type="journal article" date="2021" name="mSystems">
        <title>Bacteria and Archaea Synergistically Convert Glycine Betaine to Biogenic Methane in the Formosa Cold Seep of the South China Sea.</title>
        <authorList>
            <person name="Li L."/>
            <person name="Zhang W."/>
            <person name="Zhang S."/>
            <person name="Song L."/>
            <person name="Sun Q."/>
            <person name="Zhang H."/>
            <person name="Xiang H."/>
            <person name="Dong X."/>
        </authorList>
    </citation>
    <scope>NUCLEOTIDE SEQUENCE</scope>
    <source>
        <strain evidence="12">ZWT</strain>
    </source>
</reference>
<protein>
    <recommendedName>
        <fullName evidence="1">Stage 0 sporulation protein A homolog</fullName>
    </recommendedName>
</protein>
<dbReference type="PROSITE" id="PS51755">
    <property type="entry name" value="OMPR_PHOB"/>
    <property type="match status" value="1"/>
</dbReference>
<dbReference type="SUPFAM" id="SSF52172">
    <property type="entry name" value="CheY-like"/>
    <property type="match status" value="1"/>
</dbReference>
<proteinExistence type="predicted"/>
<dbReference type="InterPro" id="IPR001867">
    <property type="entry name" value="OmpR/PhoB-type_DNA-bd"/>
</dbReference>
<evidence type="ECO:0000256" key="9">
    <source>
        <dbReference type="PROSITE-ProRule" id="PRU01091"/>
    </source>
</evidence>
<sequence>MVEKILIIDDDIEILSLIYDALSDEGYIVYNAENSKEALRYLNEHIDLILMDVMMPGKSGFELCREIRDMIDCPIIFITAKTEERDMMEGLAIGGDDYITKPFSIKVLKARVAAHLRRDKRNINRERKFISFDNLNIDIKSREVLFHGVNIQMTKREFDIIELLAMNCGQVFSKERIYESIWGYDAEGDSSTVSEHIKKVRTKLAKVDPDVKYVDTVWGVGYRWNTQKKGSGEIA</sequence>
<dbReference type="GO" id="GO:0000156">
    <property type="term" value="F:phosphorelay response regulator activity"/>
    <property type="evidence" value="ECO:0007669"/>
    <property type="project" value="TreeGrafter"/>
</dbReference>
<dbReference type="InterPro" id="IPR039420">
    <property type="entry name" value="WalR-like"/>
</dbReference>
<feature type="modified residue" description="4-aspartylphosphate" evidence="8">
    <location>
        <position position="52"/>
    </location>
</feature>
<dbReference type="SMART" id="SM00862">
    <property type="entry name" value="Trans_reg_C"/>
    <property type="match status" value="1"/>
</dbReference>
<feature type="domain" description="OmpR/PhoB-type" evidence="11">
    <location>
        <begin position="127"/>
        <end position="226"/>
    </location>
</feature>
<dbReference type="AlphaFoldDB" id="A0A9J6P5S3"/>
<evidence type="ECO:0000313" key="12">
    <source>
        <dbReference type="EMBL" id="MCM1991588.1"/>
    </source>
</evidence>
<dbReference type="GO" id="GO:0005829">
    <property type="term" value="C:cytosol"/>
    <property type="evidence" value="ECO:0007669"/>
    <property type="project" value="TreeGrafter"/>
</dbReference>
<keyword evidence="5 9" id="KW-0238">DNA-binding</keyword>
<comment type="caution">
    <text evidence="12">The sequence shown here is derived from an EMBL/GenBank/DDBJ whole genome shotgun (WGS) entry which is preliminary data.</text>
</comment>
<dbReference type="GO" id="GO:0032993">
    <property type="term" value="C:protein-DNA complex"/>
    <property type="evidence" value="ECO:0007669"/>
    <property type="project" value="TreeGrafter"/>
</dbReference>
<feature type="DNA-binding region" description="OmpR/PhoB-type" evidence="9">
    <location>
        <begin position="127"/>
        <end position="226"/>
    </location>
</feature>
<dbReference type="Gene3D" id="1.10.10.10">
    <property type="entry name" value="Winged helix-like DNA-binding domain superfamily/Winged helix DNA-binding domain"/>
    <property type="match status" value="1"/>
</dbReference>
<evidence type="ECO:0000259" key="10">
    <source>
        <dbReference type="PROSITE" id="PS50110"/>
    </source>
</evidence>
<dbReference type="PANTHER" id="PTHR48111:SF2">
    <property type="entry name" value="RESPONSE REGULATOR SAER"/>
    <property type="match status" value="1"/>
</dbReference>
<evidence type="ECO:0000256" key="1">
    <source>
        <dbReference type="ARBA" id="ARBA00018672"/>
    </source>
</evidence>
<dbReference type="GO" id="GO:0006355">
    <property type="term" value="P:regulation of DNA-templated transcription"/>
    <property type="evidence" value="ECO:0007669"/>
    <property type="project" value="InterPro"/>
</dbReference>
<evidence type="ECO:0000256" key="4">
    <source>
        <dbReference type="ARBA" id="ARBA00023015"/>
    </source>
</evidence>
<dbReference type="InterPro" id="IPR011006">
    <property type="entry name" value="CheY-like_superfamily"/>
</dbReference>
<dbReference type="InterPro" id="IPR001789">
    <property type="entry name" value="Sig_transdc_resp-reg_receiver"/>
</dbReference>
<dbReference type="InterPro" id="IPR036388">
    <property type="entry name" value="WH-like_DNA-bd_sf"/>
</dbReference>
<dbReference type="Gene3D" id="3.40.50.2300">
    <property type="match status" value="1"/>
</dbReference>
<organism evidence="12 13">
    <name type="scientific">Oceanirhabdus seepicola</name>
    <dbReference type="NCBI Taxonomy" id="2828781"/>
    <lineage>
        <taxon>Bacteria</taxon>
        <taxon>Bacillati</taxon>
        <taxon>Bacillota</taxon>
        <taxon>Clostridia</taxon>
        <taxon>Eubacteriales</taxon>
        <taxon>Clostridiaceae</taxon>
        <taxon>Oceanirhabdus</taxon>
    </lineage>
</organism>
<dbReference type="Gene3D" id="6.10.250.690">
    <property type="match status" value="1"/>
</dbReference>
<keyword evidence="4" id="KW-0805">Transcription regulation</keyword>
<dbReference type="Pfam" id="PF00072">
    <property type="entry name" value="Response_reg"/>
    <property type="match status" value="1"/>
</dbReference>
<evidence type="ECO:0000256" key="6">
    <source>
        <dbReference type="ARBA" id="ARBA00023163"/>
    </source>
</evidence>
<keyword evidence="13" id="KW-1185">Reference proteome</keyword>
<keyword evidence="3" id="KW-0902">Two-component regulatory system</keyword>
<dbReference type="SMART" id="SM00448">
    <property type="entry name" value="REC"/>
    <property type="match status" value="1"/>
</dbReference>
<dbReference type="Proteomes" id="UP001056429">
    <property type="component" value="Unassembled WGS sequence"/>
</dbReference>
<evidence type="ECO:0000256" key="3">
    <source>
        <dbReference type="ARBA" id="ARBA00023012"/>
    </source>
</evidence>
<accession>A0A9J6P5S3</accession>